<dbReference type="Proteomes" id="UP001221142">
    <property type="component" value="Unassembled WGS sequence"/>
</dbReference>
<sequence length="425" mass="47518">MRCRGVVVKDRPTRPRPSPSLLMSSASELRRRIDSLARTIACQKHYLEQLERQRRAAERELNSIIDPMARLPVEISSDIIIQSLPKPANWRALSNLLSVCHTWRDFVLAMPPLWTSISDEGVPPAQFGEMLEFWVAHTRGMPLSAFIHNTSLAGSPLQRQMHRIQHLELLSPIDDGDLKILSTYPLGALRTLTLGRGSSTLWIPRDALLEVLRSAANLVELNLRGVRFPLSSFGSTYLTHPTLRHLHLGQLESRICSGTEILRDLILPRLETICVSCEYNAADRRIAEEDLLGFLKRCDPPPLRSLQVHPDRRDSDSTSRGSLTPTMLACLELVPNLTQLEIIPPNSGAFLNLLAKTPTLLPTLRRLSLYEHSACGRVQDGYSDVSEVMERRHGCLESLQVAVERDDGTFVGGNPSRGGFKQICG</sequence>
<keyword evidence="1" id="KW-0175">Coiled coil</keyword>
<dbReference type="SUPFAM" id="SSF52047">
    <property type="entry name" value="RNI-like"/>
    <property type="match status" value="1"/>
</dbReference>
<comment type="caution">
    <text evidence="3">The sequence shown here is derived from an EMBL/GenBank/DDBJ whole genome shotgun (WGS) entry which is preliminary data.</text>
</comment>
<keyword evidence="4" id="KW-1185">Reference proteome</keyword>
<protein>
    <recommendedName>
        <fullName evidence="5">F-box domain-containing protein</fullName>
    </recommendedName>
</protein>
<organism evidence="3 4">
    <name type="scientific">Roridomyces roridus</name>
    <dbReference type="NCBI Taxonomy" id="1738132"/>
    <lineage>
        <taxon>Eukaryota</taxon>
        <taxon>Fungi</taxon>
        <taxon>Dikarya</taxon>
        <taxon>Basidiomycota</taxon>
        <taxon>Agaricomycotina</taxon>
        <taxon>Agaricomycetes</taxon>
        <taxon>Agaricomycetidae</taxon>
        <taxon>Agaricales</taxon>
        <taxon>Marasmiineae</taxon>
        <taxon>Mycenaceae</taxon>
        <taxon>Roridomyces</taxon>
    </lineage>
</organism>
<accession>A0AAD7B2L2</accession>
<evidence type="ECO:0000256" key="2">
    <source>
        <dbReference type="SAM" id="MobiDB-lite"/>
    </source>
</evidence>
<gene>
    <name evidence="3" type="ORF">FB45DRAFT_392273</name>
</gene>
<dbReference type="InterPro" id="IPR032675">
    <property type="entry name" value="LRR_dom_sf"/>
</dbReference>
<evidence type="ECO:0000313" key="3">
    <source>
        <dbReference type="EMBL" id="KAJ7607950.1"/>
    </source>
</evidence>
<name>A0AAD7B2L2_9AGAR</name>
<dbReference type="AlphaFoldDB" id="A0AAD7B2L2"/>
<feature type="coiled-coil region" evidence="1">
    <location>
        <begin position="33"/>
        <end position="67"/>
    </location>
</feature>
<dbReference type="Gene3D" id="3.80.10.10">
    <property type="entry name" value="Ribonuclease Inhibitor"/>
    <property type="match status" value="1"/>
</dbReference>
<evidence type="ECO:0000256" key="1">
    <source>
        <dbReference type="SAM" id="Coils"/>
    </source>
</evidence>
<dbReference type="EMBL" id="JARKIF010000047">
    <property type="protein sequence ID" value="KAJ7607950.1"/>
    <property type="molecule type" value="Genomic_DNA"/>
</dbReference>
<feature type="region of interest" description="Disordered" evidence="2">
    <location>
        <begin position="1"/>
        <end position="21"/>
    </location>
</feature>
<evidence type="ECO:0008006" key="5">
    <source>
        <dbReference type="Google" id="ProtNLM"/>
    </source>
</evidence>
<reference evidence="3" key="1">
    <citation type="submission" date="2023-03" db="EMBL/GenBank/DDBJ databases">
        <title>Massive genome expansion in bonnet fungi (Mycena s.s.) driven by repeated elements and novel gene families across ecological guilds.</title>
        <authorList>
            <consortium name="Lawrence Berkeley National Laboratory"/>
            <person name="Harder C.B."/>
            <person name="Miyauchi S."/>
            <person name="Viragh M."/>
            <person name="Kuo A."/>
            <person name="Thoen E."/>
            <person name="Andreopoulos B."/>
            <person name="Lu D."/>
            <person name="Skrede I."/>
            <person name="Drula E."/>
            <person name="Henrissat B."/>
            <person name="Morin E."/>
            <person name="Kohler A."/>
            <person name="Barry K."/>
            <person name="LaButti K."/>
            <person name="Morin E."/>
            <person name="Salamov A."/>
            <person name="Lipzen A."/>
            <person name="Mereny Z."/>
            <person name="Hegedus B."/>
            <person name="Baldrian P."/>
            <person name="Stursova M."/>
            <person name="Weitz H."/>
            <person name="Taylor A."/>
            <person name="Grigoriev I.V."/>
            <person name="Nagy L.G."/>
            <person name="Martin F."/>
            <person name="Kauserud H."/>
        </authorList>
    </citation>
    <scope>NUCLEOTIDE SEQUENCE</scope>
    <source>
        <strain evidence="3">9284</strain>
    </source>
</reference>
<proteinExistence type="predicted"/>
<evidence type="ECO:0000313" key="4">
    <source>
        <dbReference type="Proteomes" id="UP001221142"/>
    </source>
</evidence>